<evidence type="ECO:0000313" key="6">
    <source>
        <dbReference type="Proteomes" id="UP000665561"/>
    </source>
</evidence>
<proteinExistence type="predicted"/>
<comment type="caution">
    <text evidence="5">The sequence shown here is derived from an EMBL/GenBank/DDBJ whole genome shotgun (WGS) entry which is preliminary data.</text>
</comment>
<dbReference type="InterPro" id="IPR012854">
    <property type="entry name" value="Cu_amine_oxidase-like_N"/>
</dbReference>
<evidence type="ECO:0000256" key="1">
    <source>
        <dbReference type="SAM" id="SignalP"/>
    </source>
</evidence>
<evidence type="ECO:0000313" key="5">
    <source>
        <dbReference type="EMBL" id="NBD27434.1"/>
    </source>
</evidence>
<dbReference type="InterPro" id="IPR025303">
    <property type="entry name" value="PdaC"/>
</dbReference>
<keyword evidence="6" id="KW-1185">Reference proteome</keyword>
<dbReference type="Proteomes" id="UP000665561">
    <property type="component" value="Unassembled WGS sequence"/>
</dbReference>
<feature type="domain" description="Copper amine oxidase-like N-terminal" evidence="2">
    <location>
        <begin position="59"/>
        <end position="149"/>
    </location>
</feature>
<protein>
    <submittedName>
        <fullName evidence="5">DUF4163 domain-containing protein</fullName>
    </submittedName>
</protein>
<feature type="domain" description="Deacetylase PdaC" evidence="4">
    <location>
        <begin position="177"/>
        <end position="270"/>
    </location>
</feature>
<evidence type="ECO:0000259" key="4">
    <source>
        <dbReference type="Pfam" id="PF13739"/>
    </source>
</evidence>
<dbReference type="RefSeq" id="WP_161746455.1">
    <property type="nucleotide sequence ID" value="NZ_JAAAMV010000027.1"/>
</dbReference>
<dbReference type="InterPro" id="IPR021729">
    <property type="entry name" value="DUF3298"/>
</dbReference>
<evidence type="ECO:0000259" key="3">
    <source>
        <dbReference type="Pfam" id="PF11738"/>
    </source>
</evidence>
<dbReference type="SUPFAM" id="SSF55383">
    <property type="entry name" value="Copper amine oxidase, domain N"/>
    <property type="match status" value="1"/>
</dbReference>
<name>A0ABW9XYU9_9BACL</name>
<dbReference type="Pfam" id="PF11738">
    <property type="entry name" value="DUF3298"/>
    <property type="match status" value="1"/>
</dbReference>
<sequence>MKKTNKSGKLLALSLAAAILSSPMALSHANPASAAASASKFAIIAQPFSIEGKQQSIGTINKDGSTYIALRNLNTALGLVTNFDKASQKIEISGHNRLMEINLANDAMTVNGQPVAGPQLIVQENTTYLPLRFLLERMGYDVAYENGSKLIGLHAIQENGLHVQSGVIGADGDGKSLSVYYPVISGYANKEIEQKINAFLKQEADKHAAAGSKEMDPVVQGNKQLLADNPKAEVRQPSFDGRYTVTYNEKGKLSLYADYEIYTGGAHGITARVPYTFDLTTGDLLPLKDAVAGNPNYVAVINGEIQKQIKSRHLTLNAPFKTIEADRDYFLNRNGLVIYFSQYEYTAFADGMPEFVIPYAAFK</sequence>
<feature type="chain" id="PRO_5046717508" evidence="1">
    <location>
        <begin position="35"/>
        <end position="363"/>
    </location>
</feature>
<keyword evidence="1" id="KW-0732">Signal</keyword>
<dbReference type="Gene3D" id="3.30.457.10">
    <property type="entry name" value="Copper amine oxidase-like, N-terminal domain"/>
    <property type="match status" value="1"/>
</dbReference>
<organism evidence="5 6">
    <name type="scientific">Paenibacillus glycinis</name>
    <dbReference type="NCBI Taxonomy" id="2697035"/>
    <lineage>
        <taxon>Bacteria</taxon>
        <taxon>Bacillati</taxon>
        <taxon>Bacillota</taxon>
        <taxon>Bacilli</taxon>
        <taxon>Bacillales</taxon>
        <taxon>Paenibacillaceae</taxon>
        <taxon>Paenibacillus</taxon>
    </lineage>
</organism>
<accession>A0ABW9XYU9</accession>
<feature type="domain" description="DUF3298" evidence="3">
    <location>
        <begin position="295"/>
        <end position="359"/>
    </location>
</feature>
<feature type="signal peptide" evidence="1">
    <location>
        <begin position="1"/>
        <end position="34"/>
    </location>
</feature>
<evidence type="ECO:0000259" key="2">
    <source>
        <dbReference type="Pfam" id="PF07833"/>
    </source>
</evidence>
<reference evidence="5 6" key="1">
    <citation type="submission" date="2020-01" db="EMBL/GenBank/DDBJ databases">
        <title>Paenibacillus soybeanensis sp. nov. isolated from the nodules of soybean (Glycine max(L.) Merr).</title>
        <authorList>
            <person name="Wang H."/>
        </authorList>
    </citation>
    <scope>NUCLEOTIDE SEQUENCE [LARGE SCALE GENOMIC DNA]</scope>
    <source>
        <strain evidence="5 6">T1</strain>
    </source>
</reference>
<dbReference type="Gene3D" id="3.90.640.20">
    <property type="entry name" value="Heat-shock cognate protein, ATPase"/>
    <property type="match status" value="1"/>
</dbReference>
<gene>
    <name evidence="5" type="ORF">GT019_26480</name>
</gene>
<dbReference type="Pfam" id="PF07833">
    <property type="entry name" value="Cu_amine_oxidN1"/>
    <property type="match status" value="1"/>
</dbReference>
<dbReference type="Gene3D" id="3.30.565.40">
    <property type="entry name" value="Fervidobacterium nodosum Rt17-B1 like"/>
    <property type="match status" value="1"/>
</dbReference>
<dbReference type="InterPro" id="IPR037126">
    <property type="entry name" value="PdaC/RsiV-like_sf"/>
</dbReference>
<dbReference type="InterPro" id="IPR036582">
    <property type="entry name" value="Mao_N_sf"/>
</dbReference>
<dbReference type="Pfam" id="PF13739">
    <property type="entry name" value="PdaC"/>
    <property type="match status" value="1"/>
</dbReference>
<dbReference type="EMBL" id="JAAAMV010000027">
    <property type="protein sequence ID" value="NBD27434.1"/>
    <property type="molecule type" value="Genomic_DNA"/>
</dbReference>